<sequence length="82" mass="9271">MIGRWPGWTLPTIQTWAPIVVAGAGPVPPEWRWPEPTIEAADTVTMCRRHGIAHAGLWLRISRGEIPRPDIWVDDKPGWIAR</sequence>
<keyword evidence="2" id="KW-1185">Reference proteome</keyword>
<organism evidence="1 2">
    <name type="scientific">Nocardia seriolae</name>
    <dbReference type="NCBI Taxonomy" id="37332"/>
    <lineage>
        <taxon>Bacteria</taxon>
        <taxon>Bacillati</taxon>
        <taxon>Actinomycetota</taxon>
        <taxon>Actinomycetes</taxon>
        <taxon>Mycobacteriales</taxon>
        <taxon>Nocardiaceae</taxon>
        <taxon>Nocardia</taxon>
    </lineage>
</organism>
<evidence type="ECO:0000313" key="2">
    <source>
        <dbReference type="Proteomes" id="UP000037179"/>
    </source>
</evidence>
<reference evidence="2" key="1">
    <citation type="submission" date="2015-07" db="EMBL/GenBank/DDBJ databases">
        <title>Nocardia seriolae U-1 whole genome shotgun sequence.</title>
        <authorList>
            <person name="Imajoh M."/>
            <person name="Fukumoto Y."/>
            <person name="Sukeda M."/>
            <person name="Yamane J."/>
            <person name="Yamasaki K."/>
            <person name="Shimizu M."/>
            <person name="Ohnishi K."/>
            <person name="Oshima S."/>
        </authorList>
    </citation>
    <scope>NUCLEOTIDE SEQUENCE [LARGE SCALE GENOMIC DNA]</scope>
    <source>
        <strain evidence="2">U-1</strain>
    </source>
</reference>
<reference evidence="1 2" key="2">
    <citation type="journal article" date="2016" name="Genome Announc.">
        <title>Draft Genome Sequence of Erythromycin- and Oxytetracycline-Sensitive Nocardia seriolae Strain U-1 (NBRC 110359).</title>
        <authorList>
            <person name="Imajoh M."/>
            <person name="Sukeda M."/>
            <person name="Shimizu M."/>
            <person name="Yamane J."/>
            <person name="Ohnishi K."/>
            <person name="Oshima S."/>
        </authorList>
    </citation>
    <scope>NUCLEOTIDE SEQUENCE [LARGE SCALE GENOMIC DNA]</scope>
    <source>
        <strain evidence="1 2">U-1</strain>
    </source>
</reference>
<protein>
    <submittedName>
        <fullName evidence="1">Uncharacterized protein</fullName>
    </submittedName>
</protein>
<evidence type="ECO:0000313" key="1">
    <source>
        <dbReference type="EMBL" id="GAP30405.1"/>
    </source>
</evidence>
<dbReference type="AlphaFoldDB" id="A0ABC9YYG5"/>
<dbReference type="Proteomes" id="UP000037179">
    <property type="component" value="Unassembled WGS sequence"/>
</dbReference>
<name>A0ABC9YYG5_9NOCA</name>
<gene>
    <name evidence="1" type="ORF">NSK11_contig00080-0001</name>
</gene>
<proteinExistence type="predicted"/>
<comment type="caution">
    <text evidence="1">The sequence shown here is derived from an EMBL/GenBank/DDBJ whole genome shotgun (WGS) entry which is preliminary data.</text>
</comment>
<accession>A0ABC9YYG5</accession>
<dbReference type="EMBL" id="BBYQ01000080">
    <property type="protein sequence ID" value="GAP30405.1"/>
    <property type="molecule type" value="Genomic_DNA"/>
</dbReference>